<evidence type="ECO:0000313" key="2">
    <source>
        <dbReference type="Proteomes" id="UP000220621"/>
    </source>
</evidence>
<protein>
    <submittedName>
        <fullName evidence="1">Uncharacterized protein</fullName>
    </submittedName>
</protein>
<proteinExistence type="predicted"/>
<gene>
    <name evidence="1" type="ORF">CN611_28445</name>
</gene>
<sequence>MLYEWDINLKIVGAEEYLKQSALEKIDHLKNLYKAVKNEELDIEIEVHVESKIPFCRNHKFL</sequence>
<reference evidence="1 2" key="1">
    <citation type="submission" date="2017-09" db="EMBL/GenBank/DDBJ databases">
        <title>Large-scale bioinformatics analysis of Bacillus genomes uncovers conserved roles of natural products in bacterial physiology.</title>
        <authorList>
            <consortium name="Agbiome Team Llc"/>
            <person name="Bleich R.M."/>
            <person name="Grubbs K.J."/>
            <person name="Santa Maria K.C."/>
            <person name="Allen S.E."/>
            <person name="Farag S."/>
            <person name="Shank E.A."/>
            <person name="Bowers A."/>
        </authorList>
    </citation>
    <scope>NUCLEOTIDE SEQUENCE [LARGE SCALE GENOMIC DNA]</scope>
    <source>
        <strain evidence="1 2">AFS010764</strain>
    </source>
</reference>
<accession>A0A2B5XM96</accession>
<evidence type="ECO:0000313" key="1">
    <source>
        <dbReference type="EMBL" id="PEM45199.1"/>
    </source>
</evidence>
<dbReference type="EMBL" id="NUDL01000126">
    <property type="protein sequence ID" value="PEM45199.1"/>
    <property type="molecule type" value="Genomic_DNA"/>
</dbReference>
<dbReference type="AlphaFoldDB" id="A0A2B5XM96"/>
<organism evidence="1 2">
    <name type="scientific">Bacillus wiedmannii</name>
    <dbReference type="NCBI Taxonomy" id="1890302"/>
    <lineage>
        <taxon>Bacteria</taxon>
        <taxon>Bacillati</taxon>
        <taxon>Bacillota</taxon>
        <taxon>Bacilli</taxon>
        <taxon>Bacillales</taxon>
        <taxon>Bacillaceae</taxon>
        <taxon>Bacillus</taxon>
        <taxon>Bacillus cereus group</taxon>
    </lineage>
</organism>
<name>A0A2B5XM96_9BACI</name>
<comment type="caution">
    <text evidence="1">The sequence shown here is derived from an EMBL/GenBank/DDBJ whole genome shotgun (WGS) entry which is preliminary data.</text>
</comment>
<dbReference type="Proteomes" id="UP000220621">
    <property type="component" value="Unassembled WGS sequence"/>
</dbReference>